<accession>A0A644ZS29</accession>
<protein>
    <submittedName>
        <fullName evidence="2">Uncharacterized protein</fullName>
    </submittedName>
</protein>
<proteinExistence type="predicted"/>
<evidence type="ECO:0000256" key="1">
    <source>
        <dbReference type="SAM" id="MobiDB-lite"/>
    </source>
</evidence>
<dbReference type="EMBL" id="VSSQ01009821">
    <property type="protein sequence ID" value="MPM42691.1"/>
    <property type="molecule type" value="Genomic_DNA"/>
</dbReference>
<dbReference type="AlphaFoldDB" id="A0A644ZS29"/>
<evidence type="ECO:0000313" key="2">
    <source>
        <dbReference type="EMBL" id="MPM42691.1"/>
    </source>
</evidence>
<name>A0A644ZS29_9ZZZZ</name>
<gene>
    <name evidence="2" type="ORF">SDC9_89360</name>
</gene>
<feature type="compositionally biased region" description="Basic and acidic residues" evidence="1">
    <location>
        <begin position="31"/>
        <end position="44"/>
    </location>
</feature>
<comment type="caution">
    <text evidence="2">The sequence shown here is derived from an EMBL/GenBank/DDBJ whole genome shotgun (WGS) entry which is preliminary data.</text>
</comment>
<feature type="region of interest" description="Disordered" evidence="1">
    <location>
        <begin position="1"/>
        <end position="47"/>
    </location>
</feature>
<reference evidence="2" key="1">
    <citation type="submission" date="2019-08" db="EMBL/GenBank/DDBJ databases">
        <authorList>
            <person name="Kucharzyk K."/>
            <person name="Murdoch R.W."/>
            <person name="Higgins S."/>
            <person name="Loffler F."/>
        </authorList>
    </citation>
    <scope>NUCLEOTIDE SEQUENCE</scope>
</reference>
<organism evidence="2">
    <name type="scientific">bioreactor metagenome</name>
    <dbReference type="NCBI Taxonomy" id="1076179"/>
    <lineage>
        <taxon>unclassified sequences</taxon>
        <taxon>metagenomes</taxon>
        <taxon>ecological metagenomes</taxon>
    </lineage>
</organism>
<sequence>MGFVRSKAPAQRAQRRHGQRQQQQHGGGSAEAKKNFPPEGEHLARAAYGKQCEEGFKNGVVHRLGHVPEGNYTH</sequence>